<dbReference type="SUPFAM" id="SSF50729">
    <property type="entry name" value="PH domain-like"/>
    <property type="match status" value="1"/>
</dbReference>
<proteinExistence type="predicted"/>
<accession>A0A2M4C6S8</accession>
<keyword evidence="1" id="KW-0732">Signal</keyword>
<feature type="chain" id="PRO_5014669572" evidence="1">
    <location>
        <begin position="33"/>
        <end position="129"/>
    </location>
</feature>
<sequence>MRLSVLGAAAGRRWWWSVLVQQLLLLQLRCDAIEHCQVEQMGIVETEPWCIRCCWWQFFVWSWTGGFFKQLGPGRCLSGRRITTAPAPSKKVDDRAFFDLKTSRRTYNFYAQEASSAQEWIEKIQACLQ</sequence>
<dbReference type="EMBL" id="GGFJ01011935">
    <property type="protein sequence ID" value="MBW61076.1"/>
    <property type="molecule type" value="Transcribed_RNA"/>
</dbReference>
<dbReference type="Gene3D" id="2.30.29.30">
    <property type="entry name" value="Pleckstrin-homology domain (PH domain)/Phosphotyrosine-binding domain (PTB)"/>
    <property type="match status" value="1"/>
</dbReference>
<evidence type="ECO:0000313" key="2">
    <source>
        <dbReference type="EMBL" id="MBW61076.1"/>
    </source>
</evidence>
<evidence type="ECO:0000256" key="1">
    <source>
        <dbReference type="SAM" id="SignalP"/>
    </source>
</evidence>
<protein>
    <submittedName>
        <fullName evidence="2">Putative secreted protein</fullName>
    </submittedName>
</protein>
<dbReference type="AlphaFoldDB" id="A0A2M4C6S8"/>
<reference evidence="2" key="1">
    <citation type="submission" date="2018-01" db="EMBL/GenBank/DDBJ databases">
        <title>An insight into the sialome of Amazonian anophelines.</title>
        <authorList>
            <person name="Ribeiro J.M."/>
            <person name="Scarpassa V."/>
            <person name="Calvo E."/>
        </authorList>
    </citation>
    <scope>NUCLEOTIDE SEQUENCE</scope>
    <source>
        <tissue evidence="2">Salivary glands</tissue>
    </source>
</reference>
<dbReference type="InterPro" id="IPR011993">
    <property type="entry name" value="PH-like_dom_sf"/>
</dbReference>
<feature type="signal peptide" evidence="1">
    <location>
        <begin position="1"/>
        <end position="32"/>
    </location>
</feature>
<name>A0A2M4C6S8_9DIPT</name>
<organism evidence="2">
    <name type="scientific">Anopheles marajoara</name>
    <dbReference type="NCBI Taxonomy" id="58244"/>
    <lineage>
        <taxon>Eukaryota</taxon>
        <taxon>Metazoa</taxon>
        <taxon>Ecdysozoa</taxon>
        <taxon>Arthropoda</taxon>
        <taxon>Hexapoda</taxon>
        <taxon>Insecta</taxon>
        <taxon>Pterygota</taxon>
        <taxon>Neoptera</taxon>
        <taxon>Endopterygota</taxon>
        <taxon>Diptera</taxon>
        <taxon>Nematocera</taxon>
        <taxon>Culicoidea</taxon>
        <taxon>Culicidae</taxon>
        <taxon>Anophelinae</taxon>
        <taxon>Anopheles</taxon>
    </lineage>
</organism>